<evidence type="ECO:0000313" key="2">
    <source>
        <dbReference type="Proteomes" id="UP001246372"/>
    </source>
</evidence>
<reference evidence="1" key="1">
    <citation type="submission" date="2023-09" db="EMBL/GenBank/DDBJ databases">
        <title>Paucibacter sp. APW11 Genome sequencing and assembly.</title>
        <authorList>
            <person name="Kim I."/>
        </authorList>
    </citation>
    <scope>NUCLEOTIDE SEQUENCE</scope>
    <source>
        <strain evidence="1">APW11</strain>
    </source>
</reference>
<gene>
    <name evidence="1" type="ORF">RQP53_10145</name>
</gene>
<dbReference type="InterPro" id="IPR014991">
    <property type="entry name" value="DUF1840"/>
</dbReference>
<dbReference type="Pfam" id="PF08895">
    <property type="entry name" value="DUF1840"/>
    <property type="match status" value="1"/>
</dbReference>
<keyword evidence="2" id="KW-1185">Reference proteome</keyword>
<dbReference type="EMBL" id="JAVXZY010000003">
    <property type="protein sequence ID" value="MDT8999625.1"/>
    <property type="molecule type" value="Genomic_DNA"/>
</dbReference>
<comment type="caution">
    <text evidence="1">The sequence shown here is derived from an EMBL/GenBank/DDBJ whole genome shotgun (WGS) entry which is preliminary data.</text>
</comment>
<organism evidence="1 2">
    <name type="scientific">Roseateles aquae</name>
    <dbReference type="NCBI Taxonomy" id="3077235"/>
    <lineage>
        <taxon>Bacteria</taxon>
        <taxon>Pseudomonadati</taxon>
        <taxon>Pseudomonadota</taxon>
        <taxon>Betaproteobacteria</taxon>
        <taxon>Burkholderiales</taxon>
        <taxon>Sphaerotilaceae</taxon>
        <taxon>Roseateles</taxon>
    </lineage>
</organism>
<protein>
    <submittedName>
        <fullName evidence="1">DUF1840 domain-containing protein</fullName>
    </submittedName>
</protein>
<evidence type="ECO:0000313" key="1">
    <source>
        <dbReference type="EMBL" id="MDT8999625.1"/>
    </source>
</evidence>
<dbReference type="RefSeq" id="WP_315650184.1">
    <property type="nucleotide sequence ID" value="NZ_JAVXZY010000003.1"/>
</dbReference>
<proteinExistence type="predicted"/>
<accession>A0ABU3PAL2</accession>
<dbReference type="Proteomes" id="UP001246372">
    <property type="component" value="Unassembled WGS sequence"/>
</dbReference>
<sequence>MLYKFKSKAGADVIMLEAQGKQVLQWLQRDPLAPGIVRHAEMAEAMGAIEAAITAEELRLQALIDEAVARGDAPPPQPAISARKRCWPLLELMRHSLQNQADLVWGV</sequence>
<name>A0ABU3PAL2_9BURK</name>